<reference evidence="4" key="1">
    <citation type="journal article" date="2019" name="Int. J. Syst. Evol. Microbiol.">
        <title>The Global Catalogue of Microorganisms (GCM) 10K type strain sequencing project: providing services to taxonomists for standard genome sequencing and annotation.</title>
        <authorList>
            <consortium name="The Broad Institute Genomics Platform"/>
            <consortium name="The Broad Institute Genome Sequencing Center for Infectious Disease"/>
            <person name="Wu L."/>
            <person name="Ma J."/>
        </authorList>
    </citation>
    <scope>NUCLEOTIDE SEQUENCE [LARGE SCALE GENOMIC DNA]</scope>
    <source>
        <strain evidence="4">JCM 17551</strain>
    </source>
</reference>
<evidence type="ECO:0000313" key="4">
    <source>
        <dbReference type="Proteomes" id="UP001501565"/>
    </source>
</evidence>
<organism evidence="3 4">
    <name type="scientific">Litoribacillus peritrichatus</name>
    <dbReference type="NCBI Taxonomy" id="718191"/>
    <lineage>
        <taxon>Bacteria</taxon>
        <taxon>Pseudomonadati</taxon>
        <taxon>Pseudomonadota</taxon>
        <taxon>Gammaproteobacteria</taxon>
        <taxon>Oceanospirillales</taxon>
        <taxon>Oceanospirillaceae</taxon>
        <taxon>Litoribacillus</taxon>
    </lineage>
</organism>
<evidence type="ECO:0000313" key="3">
    <source>
        <dbReference type="EMBL" id="GAA3914694.1"/>
    </source>
</evidence>
<gene>
    <name evidence="3" type="ORF">GCM10022277_06460</name>
</gene>
<dbReference type="EMBL" id="BAABBN010000004">
    <property type="protein sequence ID" value="GAA3914694.1"/>
    <property type="molecule type" value="Genomic_DNA"/>
</dbReference>
<accession>A0ABP7M4V6</accession>
<name>A0ABP7M4V6_9GAMM</name>
<keyword evidence="4" id="KW-1185">Reference proteome</keyword>
<dbReference type="Proteomes" id="UP001501565">
    <property type="component" value="Unassembled WGS sequence"/>
</dbReference>
<dbReference type="RefSeq" id="WP_344795436.1">
    <property type="nucleotide sequence ID" value="NZ_BAABBN010000004.1"/>
</dbReference>
<evidence type="ECO:0000256" key="1">
    <source>
        <dbReference type="SAM" id="Coils"/>
    </source>
</evidence>
<evidence type="ECO:0008006" key="5">
    <source>
        <dbReference type="Google" id="ProtNLM"/>
    </source>
</evidence>
<proteinExistence type="predicted"/>
<feature type="region of interest" description="Disordered" evidence="2">
    <location>
        <begin position="306"/>
        <end position="332"/>
    </location>
</feature>
<keyword evidence="1" id="KW-0175">Coiled coil</keyword>
<evidence type="ECO:0000256" key="2">
    <source>
        <dbReference type="SAM" id="MobiDB-lite"/>
    </source>
</evidence>
<protein>
    <recommendedName>
        <fullName evidence="5">Flagellar hook-length control protein-like C-terminal domain-containing protein</fullName>
    </recommendedName>
</protein>
<sequence length="615" mass="67227">MQPNLHTGQLATGQFRQAVISPSSSSSISPAELASLSNGQQIKAEVLTATLEQISTQKQSIAQYKAQVVIQGKVFELTTQFPLDKGDQLELKVTNKNQLVIEKVIPASPTSRDAVQNASVKTAEPTSATAQINNTATNATATKDQATQKPITNEQINHVIRMWLSQSRPAIGALLDLSLTMEAANKIIESLPSFQQTPVQPGIHPLTSSQQHLSTILKTVSEAIQAEIFKTLPHTNQQQFKNNVSALIKELIHWQNTPANNSKTETSQPVATANLNSGNLAPQGKQTLIGALLKLQVTIQESLNKAVTPPSTSGPNQSSQQITATPVTSTQATSTNTHIPILHEWTQILSLMTPATSSQNDMLDWMLESIRRISGSGLKTDVSASVLDKLAAQETKPTQSLPPNQTAGTPQAAIDSSQWLKLAEFRKHQLFTGNIKHSLLQSTSDLQISNTLRQLLVNVEELAGRMSALRLASASSQLETSSNNLLHIDLPVMTNSGPTSVEMDMEQINPDEKQENDRDKKLKNHWLVHLKFELPPLAPFIGQIRFDPSQSTLTANFFTNHKETLAFLNKNLAGLEESLKNRSKATVKVNTRFGIIDMPREALIKQTHHQVNVNV</sequence>
<feature type="coiled-coil region" evidence="1">
    <location>
        <begin position="558"/>
        <end position="585"/>
    </location>
</feature>
<comment type="caution">
    <text evidence="3">The sequence shown here is derived from an EMBL/GenBank/DDBJ whole genome shotgun (WGS) entry which is preliminary data.</text>
</comment>